<evidence type="ECO:0000313" key="5">
    <source>
        <dbReference type="EMBL" id="KAF5951991.1"/>
    </source>
</evidence>
<dbReference type="PANTHER" id="PTHR22894">
    <property type="entry name" value="RING-TYPE DOMAIN-CONTAINING PROTEIN"/>
    <property type="match status" value="1"/>
</dbReference>
<evidence type="ECO:0000313" key="6">
    <source>
        <dbReference type="Proteomes" id="UP000593564"/>
    </source>
</evidence>
<organism evidence="5 6">
    <name type="scientific">Camellia sinensis</name>
    <name type="common">Tea plant</name>
    <name type="synonym">Thea sinensis</name>
    <dbReference type="NCBI Taxonomy" id="4442"/>
    <lineage>
        <taxon>Eukaryota</taxon>
        <taxon>Viridiplantae</taxon>
        <taxon>Streptophyta</taxon>
        <taxon>Embryophyta</taxon>
        <taxon>Tracheophyta</taxon>
        <taxon>Spermatophyta</taxon>
        <taxon>Magnoliopsida</taxon>
        <taxon>eudicotyledons</taxon>
        <taxon>Gunneridae</taxon>
        <taxon>Pentapetalae</taxon>
        <taxon>asterids</taxon>
        <taxon>Ericales</taxon>
        <taxon>Theaceae</taxon>
        <taxon>Camellia</taxon>
    </lineage>
</organism>
<feature type="region of interest" description="Disordered" evidence="2">
    <location>
        <begin position="22"/>
        <end position="73"/>
    </location>
</feature>
<protein>
    <recommendedName>
        <fullName evidence="4">RING-type domain-containing protein</fullName>
    </recommendedName>
</protein>
<dbReference type="SMART" id="SM00184">
    <property type="entry name" value="RING"/>
    <property type="match status" value="1"/>
</dbReference>
<dbReference type="InterPro" id="IPR038896">
    <property type="entry name" value="RNF170"/>
</dbReference>
<keyword evidence="1" id="KW-0479">Metal-binding</keyword>
<keyword evidence="6" id="KW-1185">Reference proteome</keyword>
<dbReference type="Gene3D" id="3.30.40.10">
    <property type="entry name" value="Zinc/RING finger domain, C3HC4 (zinc finger)"/>
    <property type="match status" value="1"/>
</dbReference>
<dbReference type="SUPFAM" id="SSF57850">
    <property type="entry name" value="RING/U-box"/>
    <property type="match status" value="1"/>
</dbReference>
<evidence type="ECO:0000256" key="3">
    <source>
        <dbReference type="SAM" id="Phobius"/>
    </source>
</evidence>
<dbReference type="PANTHER" id="PTHR22894:SF4">
    <property type="entry name" value="E3 UBIQUITIN-PROTEIN LIGASE RNF170-LIKE ISOFORM X1"/>
    <property type="match status" value="1"/>
</dbReference>
<evidence type="ECO:0000256" key="1">
    <source>
        <dbReference type="PROSITE-ProRule" id="PRU00175"/>
    </source>
</evidence>
<dbReference type="GO" id="GO:0008270">
    <property type="term" value="F:zinc ion binding"/>
    <property type="evidence" value="ECO:0007669"/>
    <property type="project" value="UniProtKB-KW"/>
</dbReference>
<dbReference type="AlphaFoldDB" id="A0A7J7HIC7"/>
<accession>A0A7J7HIC7</accession>
<keyword evidence="1" id="KW-0862">Zinc</keyword>
<dbReference type="PROSITE" id="PS50089">
    <property type="entry name" value="ZF_RING_2"/>
    <property type="match status" value="1"/>
</dbReference>
<gene>
    <name evidence="5" type="ORF">HYC85_009935</name>
</gene>
<dbReference type="Proteomes" id="UP000593564">
    <property type="component" value="Unassembled WGS sequence"/>
</dbReference>
<evidence type="ECO:0000259" key="4">
    <source>
        <dbReference type="PROSITE" id="PS50089"/>
    </source>
</evidence>
<proteinExistence type="predicted"/>
<comment type="caution">
    <text evidence="5">The sequence shown here is derived from an EMBL/GenBank/DDBJ whole genome shotgun (WGS) entry which is preliminary data.</text>
</comment>
<feature type="compositionally biased region" description="Basic and acidic residues" evidence="2">
    <location>
        <begin position="31"/>
        <end position="57"/>
    </location>
</feature>
<feature type="transmembrane region" description="Helical" evidence="3">
    <location>
        <begin position="221"/>
        <end position="242"/>
    </location>
</feature>
<feature type="domain" description="RING-type" evidence="4">
    <location>
        <begin position="81"/>
        <end position="131"/>
    </location>
</feature>
<sequence length="263" mass="30524">MKFLNRLSFLWKKRNRNPTDNLFFTDNEDKDETRRSSDSATERITELDQVSERKLETEMEEDEESGERKRRIDSPPVDDCCPICFGAFIVPCRAPCGHWYCGWCFPRTADCILQYWNHGAALQPCKCPMCSKLITRLILEASFDHRHDVEVLENVRKYNRIFVGGISGLIMKMRELPLLIKRIFREMMDPDAADNHLFKILLGALYTVSPVDFLPTGRMDAINFFDNISIALVLILYIVGLCRRRQQLRRVRQLAADAQPDGT</sequence>
<evidence type="ECO:0000256" key="2">
    <source>
        <dbReference type="SAM" id="MobiDB-lite"/>
    </source>
</evidence>
<reference evidence="5 6" key="2">
    <citation type="submission" date="2020-07" db="EMBL/GenBank/DDBJ databases">
        <title>Genome assembly of wild tea tree DASZ reveals pedigree and selection history of tea varieties.</title>
        <authorList>
            <person name="Zhang W."/>
        </authorList>
    </citation>
    <scope>NUCLEOTIDE SEQUENCE [LARGE SCALE GENOMIC DNA]</scope>
    <source>
        <strain evidence="6">cv. G240</strain>
        <tissue evidence="5">Leaf</tissue>
    </source>
</reference>
<dbReference type="InterPro" id="IPR001841">
    <property type="entry name" value="Znf_RING"/>
</dbReference>
<keyword evidence="3" id="KW-0812">Transmembrane</keyword>
<name>A0A7J7HIC7_CAMSI</name>
<dbReference type="GO" id="GO:0061630">
    <property type="term" value="F:ubiquitin protein ligase activity"/>
    <property type="evidence" value="ECO:0007669"/>
    <property type="project" value="InterPro"/>
</dbReference>
<keyword evidence="3" id="KW-1133">Transmembrane helix</keyword>
<keyword evidence="3" id="KW-0472">Membrane</keyword>
<dbReference type="EMBL" id="JACBKZ010000004">
    <property type="protein sequence ID" value="KAF5951991.1"/>
    <property type="molecule type" value="Genomic_DNA"/>
</dbReference>
<dbReference type="InterPro" id="IPR013083">
    <property type="entry name" value="Znf_RING/FYVE/PHD"/>
</dbReference>
<keyword evidence="1" id="KW-0863">Zinc-finger</keyword>
<reference evidence="6" key="1">
    <citation type="journal article" date="2020" name="Nat. Commun.">
        <title>Genome assembly of wild tea tree DASZ reveals pedigree and selection history of tea varieties.</title>
        <authorList>
            <person name="Zhang W."/>
            <person name="Zhang Y."/>
            <person name="Qiu H."/>
            <person name="Guo Y."/>
            <person name="Wan H."/>
            <person name="Zhang X."/>
            <person name="Scossa F."/>
            <person name="Alseekh S."/>
            <person name="Zhang Q."/>
            <person name="Wang P."/>
            <person name="Xu L."/>
            <person name="Schmidt M.H."/>
            <person name="Jia X."/>
            <person name="Li D."/>
            <person name="Zhu A."/>
            <person name="Guo F."/>
            <person name="Chen W."/>
            <person name="Ni D."/>
            <person name="Usadel B."/>
            <person name="Fernie A.R."/>
            <person name="Wen W."/>
        </authorList>
    </citation>
    <scope>NUCLEOTIDE SEQUENCE [LARGE SCALE GENOMIC DNA]</scope>
    <source>
        <strain evidence="6">cv. G240</strain>
    </source>
</reference>